<evidence type="ECO:0000313" key="1">
    <source>
        <dbReference type="EMBL" id="EKN63241.1"/>
    </source>
</evidence>
<keyword evidence="2" id="KW-1185">Reference proteome</keyword>
<organism evidence="1 2">
    <name type="scientific">Schinkia azotoformans LMG 9581</name>
    <dbReference type="NCBI Taxonomy" id="1131731"/>
    <lineage>
        <taxon>Bacteria</taxon>
        <taxon>Bacillati</taxon>
        <taxon>Bacillota</taxon>
        <taxon>Bacilli</taxon>
        <taxon>Bacillales</taxon>
        <taxon>Bacillaceae</taxon>
        <taxon>Calidifontibacillus/Schinkia group</taxon>
        <taxon>Schinkia</taxon>
    </lineage>
</organism>
<dbReference type="EMBL" id="AJLR01000147">
    <property type="protein sequence ID" value="EKN63241.1"/>
    <property type="molecule type" value="Genomic_DNA"/>
</dbReference>
<dbReference type="InterPro" id="IPR036148">
    <property type="entry name" value="MmgE/PrpD_sf"/>
</dbReference>
<sequence>MANALDLDDGHRLTKGHPGAVIIPAVLAAAEDGRKKECLVTRKY</sequence>
<dbReference type="AlphaFoldDB" id="K6DR20"/>
<dbReference type="SUPFAM" id="SSF103378">
    <property type="entry name" value="2-methylcitrate dehydratase PrpD"/>
    <property type="match status" value="1"/>
</dbReference>
<dbReference type="STRING" id="1131731.BAZO_18351"/>
<gene>
    <name evidence="1" type="ORF">BAZO_18351</name>
</gene>
<dbReference type="Gene3D" id="1.10.4100.10">
    <property type="entry name" value="2-methylcitrate dehydratase PrpD"/>
    <property type="match status" value="1"/>
</dbReference>
<protein>
    <submittedName>
        <fullName evidence="1">Uncharacterized protein</fullName>
    </submittedName>
</protein>
<dbReference type="PATRIC" id="fig|1131731.3.peg.3743"/>
<dbReference type="GO" id="GO:0016829">
    <property type="term" value="F:lyase activity"/>
    <property type="evidence" value="ECO:0007669"/>
    <property type="project" value="InterPro"/>
</dbReference>
<reference evidence="1 2" key="1">
    <citation type="journal article" date="2012" name="Front. Microbiol.">
        <title>Redundancy and modularity in membrane-associated dissimilatory nitrate reduction in Bacillus.</title>
        <authorList>
            <person name="Heylen K."/>
            <person name="Keltjens J."/>
        </authorList>
    </citation>
    <scope>NUCLEOTIDE SEQUENCE [LARGE SCALE GENOMIC DNA]</scope>
    <source>
        <strain evidence="1 2">LMG 9581</strain>
    </source>
</reference>
<comment type="caution">
    <text evidence="1">The sequence shown here is derived from an EMBL/GenBank/DDBJ whole genome shotgun (WGS) entry which is preliminary data.</text>
</comment>
<proteinExistence type="predicted"/>
<name>K6DR20_SCHAZ</name>
<accession>K6DR20</accession>
<evidence type="ECO:0000313" key="2">
    <source>
        <dbReference type="Proteomes" id="UP000006315"/>
    </source>
</evidence>
<dbReference type="InterPro" id="IPR042183">
    <property type="entry name" value="MmgE/PrpD_sf_1"/>
</dbReference>
<dbReference type="Proteomes" id="UP000006315">
    <property type="component" value="Unassembled WGS sequence"/>
</dbReference>